<proteinExistence type="predicted"/>
<dbReference type="InterPro" id="IPR037401">
    <property type="entry name" value="SnoaL-like"/>
</dbReference>
<reference evidence="2 3" key="1">
    <citation type="submission" date="2018-06" db="EMBL/GenBank/DDBJ databases">
        <authorList>
            <consortium name="Pathogen Informatics"/>
            <person name="Doyle S."/>
        </authorList>
    </citation>
    <scope>NUCLEOTIDE SEQUENCE [LARGE SCALE GENOMIC DNA]</scope>
    <source>
        <strain evidence="2 3">NCTC1542</strain>
    </source>
</reference>
<evidence type="ECO:0000313" key="2">
    <source>
        <dbReference type="EMBL" id="SUA04897.1"/>
    </source>
</evidence>
<evidence type="ECO:0000313" key="3">
    <source>
        <dbReference type="Proteomes" id="UP000255389"/>
    </source>
</evidence>
<dbReference type="InterPro" id="IPR032710">
    <property type="entry name" value="NTF2-like_dom_sf"/>
</dbReference>
<dbReference type="EMBL" id="UGQY01000004">
    <property type="protein sequence ID" value="SUA04897.1"/>
    <property type="molecule type" value="Genomic_DNA"/>
</dbReference>
<dbReference type="Gene3D" id="3.10.450.50">
    <property type="match status" value="1"/>
</dbReference>
<evidence type="ECO:0000259" key="1">
    <source>
        <dbReference type="Pfam" id="PF12680"/>
    </source>
</evidence>
<dbReference type="SUPFAM" id="SSF54427">
    <property type="entry name" value="NTF2-like"/>
    <property type="match status" value="1"/>
</dbReference>
<dbReference type="Pfam" id="PF12680">
    <property type="entry name" value="SnoaL_2"/>
    <property type="match status" value="1"/>
</dbReference>
<dbReference type="Proteomes" id="UP000255389">
    <property type="component" value="Unassembled WGS sequence"/>
</dbReference>
<sequence>MPVLGRAEGEVNSMSTPDPLAFAEAWVKAWNAHDVEAVLAHFHDDVVFSSPVAARLFPETGGVVRGKDALRHYWTTALAGMPDLRFEVLDTYRGESALVIHYRNQRGGLVNEVLLFDGDLVREGHGTYLD</sequence>
<name>A0A378V516_MYCFO</name>
<feature type="domain" description="SnoaL-like" evidence="1">
    <location>
        <begin position="23"/>
        <end position="104"/>
    </location>
</feature>
<dbReference type="AlphaFoldDB" id="A0A378V516"/>
<protein>
    <submittedName>
        <fullName evidence="2">SnoaL-like polyketide cyclase</fullName>
    </submittedName>
</protein>
<accession>A0A378V516</accession>
<organism evidence="2 3">
    <name type="scientific">Mycolicibacterium fortuitum</name>
    <name type="common">Mycobacterium fortuitum</name>
    <dbReference type="NCBI Taxonomy" id="1766"/>
    <lineage>
        <taxon>Bacteria</taxon>
        <taxon>Bacillati</taxon>
        <taxon>Actinomycetota</taxon>
        <taxon>Actinomycetes</taxon>
        <taxon>Mycobacteriales</taxon>
        <taxon>Mycobacteriaceae</taxon>
        <taxon>Mycolicibacterium</taxon>
    </lineage>
</organism>
<gene>
    <name evidence="2" type="ORF">NCTC1542_06408</name>
</gene>